<reference evidence="3" key="1">
    <citation type="submission" date="2018-12" db="EMBL/GenBank/DDBJ databases">
        <title>Complete genome sequence of Roseovarius sp. MME-070.</title>
        <authorList>
            <person name="Nam Y.-D."/>
            <person name="Kang J."/>
            <person name="Chung W.-H."/>
            <person name="Park Y.S."/>
        </authorList>
    </citation>
    <scope>NUCLEOTIDE SEQUENCE [LARGE SCALE GENOMIC DNA]</scope>
    <source>
        <strain evidence="3">MME-070</strain>
    </source>
</reference>
<dbReference type="InterPro" id="IPR000639">
    <property type="entry name" value="Epox_hydrolase-like"/>
</dbReference>
<dbReference type="InterPro" id="IPR050266">
    <property type="entry name" value="AB_hydrolase_sf"/>
</dbReference>
<dbReference type="Proteomes" id="UP000428330">
    <property type="component" value="Chromosome"/>
</dbReference>
<dbReference type="SUPFAM" id="SSF53474">
    <property type="entry name" value="alpha/beta-Hydrolases"/>
    <property type="match status" value="1"/>
</dbReference>
<dbReference type="RefSeq" id="WP_157706899.1">
    <property type="nucleotide sequence ID" value="NZ_CP034348.1"/>
</dbReference>
<proteinExistence type="predicted"/>
<dbReference type="OrthoDB" id="9785847at2"/>
<organism evidence="2 3">
    <name type="scientific">Roseovarius faecimaris</name>
    <dbReference type="NCBI Taxonomy" id="2494550"/>
    <lineage>
        <taxon>Bacteria</taxon>
        <taxon>Pseudomonadati</taxon>
        <taxon>Pseudomonadota</taxon>
        <taxon>Alphaproteobacteria</taxon>
        <taxon>Rhodobacterales</taxon>
        <taxon>Roseobacteraceae</taxon>
        <taxon>Roseovarius</taxon>
    </lineage>
</organism>
<dbReference type="PANTHER" id="PTHR43798">
    <property type="entry name" value="MONOACYLGLYCEROL LIPASE"/>
    <property type="match status" value="1"/>
</dbReference>
<protein>
    <submittedName>
        <fullName evidence="2">Alpha/beta fold hydrolase</fullName>
    </submittedName>
</protein>
<accession>A0A6I6IRS1</accession>
<dbReference type="AlphaFoldDB" id="A0A6I6IRS1"/>
<dbReference type="KEGG" id="rom:EI983_08210"/>
<feature type="domain" description="AB hydrolase-1" evidence="1">
    <location>
        <begin position="22"/>
        <end position="248"/>
    </location>
</feature>
<keyword evidence="2" id="KW-0378">Hydrolase</keyword>
<dbReference type="Pfam" id="PF12697">
    <property type="entry name" value="Abhydrolase_6"/>
    <property type="match status" value="1"/>
</dbReference>
<dbReference type="EMBL" id="CP034348">
    <property type="protein sequence ID" value="QGX98267.1"/>
    <property type="molecule type" value="Genomic_DNA"/>
</dbReference>
<dbReference type="InterPro" id="IPR029058">
    <property type="entry name" value="AB_hydrolase_fold"/>
</dbReference>
<evidence type="ECO:0000259" key="1">
    <source>
        <dbReference type="Pfam" id="PF12697"/>
    </source>
</evidence>
<gene>
    <name evidence="2" type="ORF">EI983_08210</name>
</gene>
<evidence type="ECO:0000313" key="2">
    <source>
        <dbReference type="EMBL" id="QGX98267.1"/>
    </source>
</evidence>
<dbReference type="Gene3D" id="3.40.50.1820">
    <property type="entry name" value="alpha/beta hydrolase"/>
    <property type="match status" value="1"/>
</dbReference>
<name>A0A6I6IRS1_9RHOB</name>
<dbReference type="PRINTS" id="PR00111">
    <property type="entry name" value="ABHYDROLASE"/>
</dbReference>
<sequence length="264" mass="28432">MPVAKDGTAYALSGPEDAPVAVLIHGIGLNRAAVWAPVERWLAGRFRVLSYDLPGHGDSAVPEGEVTLTTLSRQLISLLDELGIAKAALVGFSIGGMINRRVAMDAPDRVSALVILNSPHERGDEMQSAVEAQARASADGAAATMQTTLERWFTPEYRRDNRALVGEVEAVVRSAHAESFAAHRIVLADGVKELIRPEPPIAMPTLVMTCENDERSTPEMSAAIASEIEGAELEIVPGLKHLGLVERPMLFGQKIERFLEKVLA</sequence>
<dbReference type="GO" id="GO:0016787">
    <property type="term" value="F:hydrolase activity"/>
    <property type="evidence" value="ECO:0007669"/>
    <property type="project" value="UniProtKB-KW"/>
</dbReference>
<evidence type="ECO:0000313" key="3">
    <source>
        <dbReference type="Proteomes" id="UP000428330"/>
    </source>
</evidence>
<dbReference type="InterPro" id="IPR000073">
    <property type="entry name" value="AB_hydrolase_1"/>
</dbReference>
<dbReference type="PRINTS" id="PR00412">
    <property type="entry name" value="EPOXHYDRLASE"/>
</dbReference>
<keyword evidence="3" id="KW-1185">Reference proteome</keyword>